<reference evidence="3 4" key="1">
    <citation type="submission" date="2016-10" db="EMBL/GenBank/DDBJ databases">
        <authorList>
            <person name="Varghese N."/>
            <person name="Submissions S."/>
        </authorList>
    </citation>
    <scope>NUCLEOTIDE SEQUENCE [LARGE SCALE GENOMIC DNA]</scope>
    <source>
        <strain evidence="3 4">DSM 9169</strain>
    </source>
</reference>
<dbReference type="Proteomes" id="UP000198976">
    <property type="component" value="Chromosome I"/>
</dbReference>
<sequence>MARPSKTDAARAQREAQLALAHAEIAEAASTFTDTQAWKDMLDYMARMPRYSFRNLIWLHTQAVQRGTMESSFASYTAWKKLGRQVQKGEKGYKVLAPVIYKLPFLKNSDKPLNKAEVDKYDTKDIIWKKAITGFTVRTTFGYQQTDGEPIKGKDLPQVTGERSEELWQRAQQIVKDLGYKYEETTRAALHGAYGVTSRPLLDAMGDKTIQVATDAPKGHQFKTLIHEISHARLHMDQVNTDMHRGIKEVEAESCAYLVSRYFGLDTAEYSTGYIAAWSKADENTILATGERVVENSNWLIERLDPQTPSDHAVQTLEHVKQQQEHQEAKQEASDKPTRRPLPGIGQTPQLTKLKHPTHHPTPRGISSQETSHARSR</sequence>
<organism evidence="3 4">
    <name type="scientific">Schaalia radingae</name>
    <dbReference type="NCBI Taxonomy" id="131110"/>
    <lineage>
        <taxon>Bacteria</taxon>
        <taxon>Bacillati</taxon>
        <taxon>Actinomycetota</taxon>
        <taxon>Actinomycetes</taxon>
        <taxon>Actinomycetales</taxon>
        <taxon>Actinomycetaceae</taxon>
        <taxon>Schaalia</taxon>
    </lineage>
</organism>
<dbReference type="Pfam" id="PF08401">
    <property type="entry name" value="ArdcN"/>
    <property type="match status" value="1"/>
</dbReference>
<protein>
    <submittedName>
        <fullName evidence="3">Antirestriction protein ArdC</fullName>
    </submittedName>
</protein>
<feature type="domain" description="N-terminal" evidence="2">
    <location>
        <begin position="41"/>
        <end position="135"/>
    </location>
</feature>
<gene>
    <name evidence="3" type="ORF">SAMN04489714_0228</name>
</gene>
<dbReference type="EMBL" id="LT629792">
    <property type="protein sequence ID" value="SDT86045.1"/>
    <property type="molecule type" value="Genomic_DNA"/>
</dbReference>
<accession>A0ABY0V533</accession>
<evidence type="ECO:0000313" key="4">
    <source>
        <dbReference type="Proteomes" id="UP000198976"/>
    </source>
</evidence>
<keyword evidence="4" id="KW-1185">Reference proteome</keyword>
<feature type="region of interest" description="Disordered" evidence="1">
    <location>
        <begin position="317"/>
        <end position="377"/>
    </location>
</feature>
<evidence type="ECO:0000313" key="3">
    <source>
        <dbReference type="EMBL" id="SDT86045.1"/>
    </source>
</evidence>
<evidence type="ECO:0000259" key="2">
    <source>
        <dbReference type="Pfam" id="PF08401"/>
    </source>
</evidence>
<dbReference type="RefSeq" id="WP_092648162.1">
    <property type="nucleotide sequence ID" value="NZ_LT629792.1"/>
</dbReference>
<feature type="compositionally biased region" description="Basic and acidic residues" evidence="1">
    <location>
        <begin position="318"/>
        <end position="338"/>
    </location>
</feature>
<evidence type="ECO:0000256" key="1">
    <source>
        <dbReference type="SAM" id="MobiDB-lite"/>
    </source>
</evidence>
<name>A0ABY0V533_9ACTO</name>
<feature type="compositionally biased region" description="Basic residues" evidence="1">
    <location>
        <begin position="353"/>
        <end position="362"/>
    </location>
</feature>
<proteinExistence type="predicted"/>
<dbReference type="InterPro" id="IPR013610">
    <property type="entry name" value="ArdC_N"/>
</dbReference>